<feature type="domain" description="Prion-inhibition and propagation HeLo" evidence="3">
    <location>
        <begin position="7"/>
        <end position="193"/>
    </location>
</feature>
<dbReference type="InterPro" id="IPR038305">
    <property type="entry name" value="HeLo_sf"/>
</dbReference>
<reference evidence="4 5" key="1">
    <citation type="journal article" date="2018" name="BMC Genomics">
        <title>Genomic evidence for intraspecific hybridization in a clonal and extremely halotolerant yeast.</title>
        <authorList>
            <person name="Gostincar C."/>
            <person name="Stajich J.E."/>
            <person name="Zupancic J."/>
            <person name="Zalar P."/>
            <person name="Gunde-Cimerman N."/>
        </authorList>
    </citation>
    <scope>NUCLEOTIDE SEQUENCE [LARGE SCALE GENOMIC DNA]</scope>
    <source>
        <strain evidence="4 5">EXF-10513</strain>
    </source>
</reference>
<feature type="coiled-coil region" evidence="1">
    <location>
        <begin position="48"/>
        <end position="84"/>
    </location>
</feature>
<feature type="region of interest" description="Disordered" evidence="2">
    <location>
        <begin position="85"/>
        <end position="113"/>
    </location>
</feature>
<evidence type="ECO:0000259" key="3">
    <source>
        <dbReference type="Pfam" id="PF14479"/>
    </source>
</evidence>
<evidence type="ECO:0000256" key="1">
    <source>
        <dbReference type="SAM" id="Coils"/>
    </source>
</evidence>
<evidence type="ECO:0000313" key="4">
    <source>
        <dbReference type="EMBL" id="RMZ01959.1"/>
    </source>
</evidence>
<proteinExistence type="predicted"/>
<dbReference type="InterPro" id="IPR029498">
    <property type="entry name" value="HeLo_dom"/>
</dbReference>
<dbReference type="AlphaFoldDB" id="A0A3M7GLY1"/>
<feature type="compositionally biased region" description="Polar residues" evidence="2">
    <location>
        <begin position="87"/>
        <end position="105"/>
    </location>
</feature>
<evidence type="ECO:0000313" key="5">
    <source>
        <dbReference type="Proteomes" id="UP000269539"/>
    </source>
</evidence>
<keyword evidence="1" id="KW-0175">Coiled coil</keyword>
<dbReference type="Gene3D" id="1.20.120.1020">
    <property type="entry name" value="Prion-inhibition and propagation, HeLo domain"/>
    <property type="match status" value="1"/>
</dbReference>
<gene>
    <name evidence="4" type="ORF">D0864_03332</name>
</gene>
<dbReference type="EMBL" id="QWIO01000254">
    <property type="protein sequence ID" value="RMZ01959.1"/>
    <property type="molecule type" value="Genomic_DNA"/>
</dbReference>
<sequence>MEAFGLGIGLFGVLHNVVEDIRYIQLARDFEDDFKTGTIRLRWAEVRLTRLSLALNECKTEINEASLEKDVQQISTLVQKARRKSQSYETGAGSASSPQTAQPQTLKDRQVAEATKDLCKRNGKKLVERVKRPSVPQPIKKAVWAVLDKTAFEEMIGDIDKLLSTLEDAVPGAKATLQQLAKEEIGHLSVDLRNIIQDILSKHSDAVDRQFKDALDAKKAEAELRRQGVQQTNHFSGTNNGGMVAGYQAGTIYFSPK</sequence>
<name>A0A3M7GLY1_HORWE</name>
<organism evidence="4 5">
    <name type="scientific">Hortaea werneckii</name>
    <name type="common">Black yeast</name>
    <name type="synonym">Cladosporium werneckii</name>
    <dbReference type="NCBI Taxonomy" id="91943"/>
    <lineage>
        <taxon>Eukaryota</taxon>
        <taxon>Fungi</taxon>
        <taxon>Dikarya</taxon>
        <taxon>Ascomycota</taxon>
        <taxon>Pezizomycotina</taxon>
        <taxon>Dothideomycetes</taxon>
        <taxon>Dothideomycetidae</taxon>
        <taxon>Mycosphaerellales</taxon>
        <taxon>Teratosphaeriaceae</taxon>
        <taxon>Hortaea</taxon>
    </lineage>
</organism>
<evidence type="ECO:0000256" key="2">
    <source>
        <dbReference type="SAM" id="MobiDB-lite"/>
    </source>
</evidence>
<accession>A0A3M7GLY1</accession>
<protein>
    <recommendedName>
        <fullName evidence="3">Prion-inhibition and propagation HeLo domain-containing protein</fullName>
    </recommendedName>
</protein>
<dbReference type="Pfam" id="PF14479">
    <property type="entry name" value="HeLo"/>
    <property type="match status" value="1"/>
</dbReference>
<comment type="caution">
    <text evidence="4">The sequence shown here is derived from an EMBL/GenBank/DDBJ whole genome shotgun (WGS) entry which is preliminary data.</text>
</comment>
<dbReference type="VEuPathDB" id="FungiDB:BTJ68_13934"/>
<dbReference type="Proteomes" id="UP000269539">
    <property type="component" value="Unassembled WGS sequence"/>
</dbReference>